<evidence type="ECO:0000313" key="1">
    <source>
        <dbReference type="EMBL" id="SMC52594.1"/>
    </source>
</evidence>
<protein>
    <submittedName>
        <fullName evidence="1">Uncharacterized protein</fullName>
    </submittedName>
</protein>
<accession>A0AC61PK89</accession>
<dbReference type="EMBL" id="FWXZ01000002">
    <property type="protein sequence ID" value="SMC52594.1"/>
    <property type="molecule type" value="Genomic_DNA"/>
</dbReference>
<keyword evidence="2" id="KW-1185">Reference proteome</keyword>
<proteinExistence type="predicted"/>
<organism evidence="1 2">
    <name type="scientific">Aristaeella lactis</name>
    <dbReference type="NCBI Taxonomy" id="3046383"/>
    <lineage>
        <taxon>Bacteria</taxon>
        <taxon>Bacillati</taxon>
        <taxon>Bacillota</taxon>
        <taxon>Clostridia</taxon>
        <taxon>Eubacteriales</taxon>
        <taxon>Aristaeellaceae</taxon>
        <taxon>Aristaeella</taxon>
    </lineage>
</organism>
<evidence type="ECO:0000313" key="2">
    <source>
        <dbReference type="Proteomes" id="UP000192328"/>
    </source>
</evidence>
<name>A0AC61PK89_9FIRM</name>
<reference evidence="1" key="1">
    <citation type="submission" date="2017-04" db="EMBL/GenBank/DDBJ databases">
        <authorList>
            <person name="Varghese N."/>
            <person name="Submissions S."/>
        </authorList>
    </citation>
    <scope>NUCLEOTIDE SEQUENCE</scope>
    <source>
        <strain evidence="1">WTE2008</strain>
    </source>
</reference>
<dbReference type="Proteomes" id="UP000192328">
    <property type="component" value="Unassembled WGS sequence"/>
</dbReference>
<gene>
    <name evidence="1" type="ORF">SAMN06297397_1234</name>
</gene>
<comment type="caution">
    <text evidence="1">The sequence shown here is derived from an EMBL/GenBank/DDBJ whole genome shotgun (WGS) entry which is preliminary data.</text>
</comment>
<sequence length="122" mass="14142">MEQKITKMNNWFEEKIAACGRRNAELQADDRTDEAVFEKVKANIYDAMRTWMTVAVRIGNGNEKAVKDFFIARAEQIPASWEAAYEKAKEHNDAARMQTEQVKLDVVREVRAEFDQIWEGAE</sequence>